<keyword evidence="2" id="KW-1185">Reference proteome</keyword>
<reference evidence="1 2" key="1">
    <citation type="submission" date="2016-03" db="EMBL/GenBank/DDBJ databases">
        <title>Comparative genomics of the ectomycorrhizal sister species Rhizopogon vinicolor and Rhizopogon vesiculosus (Basidiomycota: Boletales) reveals a divergence of the mating type B locus.</title>
        <authorList>
            <person name="Mujic A.B."/>
            <person name="Kuo A."/>
            <person name="Tritt A."/>
            <person name="Lipzen A."/>
            <person name="Chen C."/>
            <person name="Johnson J."/>
            <person name="Sharma A."/>
            <person name="Barry K."/>
            <person name="Grigoriev I.V."/>
            <person name="Spatafora J.W."/>
        </authorList>
    </citation>
    <scope>NUCLEOTIDE SEQUENCE [LARGE SCALE GENOMIC DNA]</scope>
    <source>
        <strain evidence="1 2">AM-OR11-056</strain>
    </source>
</reference>
<evidence type="ECO:0000313" key="1">
    <source>
        <dbReference type="EMBL" id="OJA16643.1"/>
    </source>
</evidence>
<dbReference type="OrthoDB" id="3032222at2759"/>
<organism evidence="1 2">
    <name type="scientific">Rhizopogon vesiculosus</name>
    <dbReference type="NCBI Taxonomy" id="180088"/>
    <lineage>
        <taxon>Eukaryota</taxon>
        <taxon>Fungi</taxon>
        <taxon>Dikarya</taxon>
        <taxon>Basidiomycota</taxon>
        <taxon>Agaricomycotina</taxon>
        <taxon>Agaricomycetes</taxon>
        <taxon>Agaricomycetidae</taxon>
        <taxon>Boletales</taxon>
        <taxon>Suillineae</taxon>
        <taxon>Rhizopogonaceae</taxon>
        <taxon>Rhizopogon</taxon>
    </lineage>
</organism>
<dbReference type="AlphaFoldDB" id="A0A1J8Q9I8"/>
<dbReference type="Proteomes" id="UP000183567">
    <property type="component" value="Unassembled WGS sequence"/>
</dbReference>
<accession>A0A1J8Q9I8</accession>
<comment type="caution">
    <text evidence="1">The sequence shown here is derived from an EMBL/GenBank/DDBJ whole genome shotgun (WGS) entry which is preliminary data.</text>
</comment>
<protein>
    <submittedName>
        <fullName evidence="1">Uncharacterized protein</fullName>
    </submittedName>
</protein>
<proteinExistence type="predicted"/>
<gene>
    <name evidence="1" type="ORF">AZE42_04046</name>
</gene>
<name>A0A1J8Q9I8_9AGAM</name>
<evidence type="ECO:0000313" key="2">
    <source>
        <dbReference type="Proteomes" id="UP000183567"/>
    </source>
</evidence>
<sequence>MSIQHPCAEHLCNCCPCRTAVDETTVDSETAPLICENRQPSPHPPMRITYSERV</sequence>
<dbReference type="EMBL" id="LVVM01002477">
    <property type="protein sequence ID" value="OJA16643.1"/>
    <property type="molecule type" value="Genomic_DNA"/>
</dbReference>